<gene>
    <name evidence="11" type="ORF">AU468_04025</name>
</gene>
<dbReference type="EMBL" id="LPWH01000049">
    <property type="protein sequence ID" value="POR04149.1"/>
    <property type="molecule type" value="Genomic_DNA"/>
</dbReference>
<evidence type="ECO:0000256" key="1">
    <source>
        <dbReference type="ARBA" id="ARBA00022741"/>
    </source>
</evidence>
<accession>A0A2S4JX85</accession>
<dbReference type="InterPro" id="IPR012677">
    <property type="entry name" value="Nucleotide-bd_a/b_plait_sf"/>
</dbReference>
<protein>
    <submittedName>
        <fullName evidence="11">DNA/RNA helicase</fullName>
    </submittedName>
</protein>
<dbReference type="SMART" id="SM00490">
    <property type="entry name" value="HELICc"/>
    <property type="match status" value="1"/>
</dbReference>
<evidence type="ECO:0000256" key="3">
    <source>
        <dbReference type="ARBA" id="ARBA00022806"/>
    </source>
</evidence>
<dbReference type="CDD" id="cd18787">
    <property type="entry name" value="SF2_C_DEAD"/>
    <property type="match status" value="1"/>
</dbReference>
<comment type="similarity">
    <text evidence="5">Belongs to the DEAD box helicase family.</text>
</comment>
<dbReference type="Proteomes" id="UP000237350">
    <property type="component" value="Unassembled WGS sequence"/>
</dbReference>
<proteinExistence type="inferred from homology"/>
<dbReference type="SMART" id="SM00487">
    <property type="entry name" value="DEXDc"/>
    <property type="match status" value="1"/>
</dbReference>
<feature type="region of interest" description="Disordered" evidence="7">
    <location>
        <begin position="526"/>
        <end position="574"/>
    </location>
</feature>
<sequence>MISFDQLGLIPALLDAISARGFETPTPIQAEMIPFLLTEQRDVTGLAQTGTGKTAAFGLPLLQNIDLASRTTQALILTPTRELGLQVSREIAEYGANLPGLRTTAVYGGAPFGSQIRDLKAGPHIITATPGRLKDLLDKGIADLSALRFLVLDEADQMLDMGFKDELDAILAAANPARRTLLFSATMPPEVARIAATYMTDPHEIVSGHRNQSAGTVTHYYYRVHAHDKYEALKRLIDVKTGMYAIIFCRTRETVKDVTARLSRDGYTADALHGELAQSQRDTVMSRFREGNPSLLVATDVAARGLDVDNLTHVIHYDLPDEVSAYTHRSGRTGRAGRSGASLALVHMREGHRIAYIERTIGRKMEEAKIPRGHDICEARLMELLSRVKEVEVNEESVGPYLQAVRDSLAGIDREELLQRFISVEFNRFLEQYADAPDLNPTLSKTRPKRMEAHSMVCLRLNIGRRQSVLPPQIIGLINKATDSGNINIGRININTDSCEVQVDGAMARQVEDALAGYSYQGTRIRVERVTSHRPATGKQRGPRRPGGSGPPQARRPKGPKGPKGRTGKKNRPT</sequence>
<dbReference type="GO" id="GO:0005524">
    <property type="term" value="F:ATP binding"/>
    <property type="evidence" value="ECO:0007669"/>
    <property type="project" value="UniProtKB-KW"/>
</dbReference>
<evidence type="ECO:0000259" key="9">
    <source>
        <dbReference type="PROSITE" id="PS51194"/>
    </source>
</evidence>
<dbReference type="GO" id="GO:0003724">
    <property type="term" value="F:RNA helicase activity"/>
    <property type="evidence" value="ECO:0007669"/>
    <property type="project" value="InterPro"/>
</dbReference>
<dbReference type="AlphaFoldDB" id="A0A2S4JX85"/>
<dbReference type="InterPro" id="IPR001650">
    <property type="entry name" value="Helicase_C-like"/>
</dbReference>
<dbReference type="InterPro" id="IPR005580">
    <property type="entry name" value="DbpA/CsdA_RNA-bd_dom"/>
</dbReference>
<dbReference type="RefSeq" id="WP_103679602.1">
    <property type="nucleotide sequence ID" value="NZ_LPWH01000049.1"/>
</dbReference>
<dbReference type="InterPro" id="IPR011545">
    <property type="entry name" value="DEAD/DEAH_box_helicase_dom"/>
</dbReference>
<dbReference type="InterPro" id="IPR044742">
    <property type="entry name" value="DEAD/DEAH_RhlB"/>
</dbReference>
<dbReference type="InterPro" id="IPR050079">
    <property type="entry name" value="DEAD_box_RNA_helicase"/>
</dbReference>
<evidence type="ECO:0000259" key="8">
    <source>
        <dbReference type="PROSITE" id="PS51192"/>
    </source>
</evidence>
<keyword evidence="4" id="KW-0067">ATP-binding</keyword>
<keyword evidence="1" id="KW-0547">Nucleotide-binding</keyword>
<comment type="caution">
    <text evidence="11">The sequence shown here is derived from an EMBL/GenBank/DDBJ whole genome shotgun (WGS) entry which is preliminary data.</text>
</comment>
<dbReference type="OrthoDB" id="9805696at2"/>
<evidence type="ECO:0000256" key="5">
    <source>
        <dbReference type="ARBA" id="ARBA00038437"/>
    </source>
</evidence>
<dbReference type="GO" id="GO:0005829">
    <property type="term" value="C:cytosol"/>
    <property type="evidence" value="ECO:0007669"/>
    <property type="project" value="TreeGrafter"/>
</dbReference>
<dbReference type="InterPro" id="IPR027417">
    <property type="entry name" value="P-loop_NTPase"/>
</dbReference>
<dbReference type="InterPro" id="IPR014014">
    <property type="entry name" value="RNA_helicase_DEAD_Q_motif"/>
</dbReference>
<feature type="domain" description="DEAD-box RNA helicase Q" evidence="10">
    <location>
        <begin position="2"/>
        <end position="30"/>
    </location>
</feature>
<keyword evidence="3 11" id="KW-0347">Helicase</keyword>
<dbReference type="Pfam" id="PF00270">
    <property type="entry name" value="DEAD"/>
    <property type="match status" value="1"/>
</dbReference>
<keyword evidence="12" id="KW-1185">Reference proteome</keyword>
<evidence type="ECO:0000313" key="12">
    <source>
        <dbReference type="Proteomes" id="UP000237350"/>
    </source>
</evidence>
<dbReference type="InterPro" id="IPR014001">
    <property type="entry name" value="Helicase_ATP-bd"/>
</dbReference>
<dbReference type="GO" id="GO:0016787">
    <property type="term" value="F:hydrolase activity"/>
    <property type="evidence" value="ECO:0007669"/>
    <property type="project" value="UniProtKB-KW"/>
</dbReference>
<feature type="short sequence motif" description="Q motif" evidence="6">
    <location>
        <begin position="2"/>
        <end position="30"/>
    </location>
</feature>
<feature type="compositionally biased region" description="Basic residues" evidence="7">
    <location>
        <begin position="555"/>
        <end position="574"/>
    </location>
</feature>
<feature type="domain" description="Helicase C-terminal" evidence="9">
    <location>
        <begin position="232"/>
        <end position="385"/>
    </location>
</feature>
<evidence type="ECO:0000313" key="11">
    <source>
        <dbReference type="EMBL" id="POR04149.1"/>
    </source>
</evidence>
<evidence type="ECO:0000256" key="4">
    <source>
        <dbReference type="ARBA" id="ARBA00022840"/>
    </source>
</evidence>
<evidence type="ECO:0000259" key="10">
    <source>
        <dbReference type="PROSITE" id="PS51195"/>
    </source>
</evidence>
<dbReference type="GO" id="GO:0003676">
    <property type="term" value="F:nucleic acid binding"/>
    <property type="evidence" value="ECO:0007669"/>
    <property type="project" value="InterPro"/>
</dbReference>
<evidence type="ECO:0000256" key="6">
    <source>
        <dbReference type="PROSITE-ProRule" id="PRU00552"/>
    </source>
</evidence>
<feature type="domain" description="Helicase ATP-binding" evidence="8">
    <location>
        <begin position="34"/>
        <end position="205"/>
    </location>
</feature>
<dbReference type="Gene3D" id="3.40.50.300">
    <property type="entry name" value="P-loop containing nucleotide triphosphate hydrolases"/>
    <property type="match status" value="2"/>
</dbReference>
<dbReference type="PROSITE" id="PS51192">
    <property type="entry name" value="HELICASE_ATP_BIND_1"/>
    <property type="match status" value="1"/>
</dbReference>
<reference evidence="12" key="1">
    <citation type="submission" date="2015-12" db="EMBL/GenBank/DDBJ databases">
        <authorList>
            <person name="Lodha T.D."/>
            <person name="Chintalapati S."/>
            <person name="Chintalapati V.R."/>
            <person name="Sravanthi T."/>
        </authorList>
    </citation>
    <scope>NUCLEOTIDE SEQUENCE [LARGE SCALE GENOMIC DNA]</scope>
    <source>
        <strain evidence="12">JC133</strain>
    </source>
</reference>
<keyword evidence="2" id="KW-0378">Hydrolase</keyword>
<dbReference type="Pfam" id="PF03880">
    <property type="entry name" value="DbpA"/>
    <property type="match status" value="1"/>
</dbReference>
<dbReference type="Pfam" id="PF00271">
    <property type="entry name" value="Helicase_C"/>
    <property type="match status" value="1"/>
</dbReference>
<name>A0A2S4JX85_9SPIO</name>
<evidence type="ECO:0000256" key="7">
    <source>
        <dbReference type="SAM" id="MobiDB-lite"/>
    </source>
</evidence>
<evidence type="ECO:0000256" key="2">
    <source>
        <dbReference type="ARBA" id="ARBA00022801"/>
    </source>
</evidence>
<organism evidence="11 12">
    <name type="scientific">Alkalispirochaeta sphaeroplastigenens</name>
    <dbReference type="NCBI Taxonomy" id="1187066"/>
    <lineage>
        <taxon>Bacteria</taxon>
        <taxon>Pseudomonadati</taxon>
        <taxon>Spirochaetota</taxon>
        <taxon>Spirochaetia</taxon>
        <taxon>Spirochaetales</taxon>
        <taxon>Spirochaetaceae</taxon>
        <taxon>Alkalispirochaeta</taxon>
    </lineage>
</organism>
<dbReference type="SUPFAM" id="SSF52540">
    <property type="entry name" value="P-loop containing nucleoside triphosphate hydrolases"/>
    <property type="match status" value="1"/>
</dbReference>
<dbReference type="Gene3D" id="3.30.70.330">
    <property type="match status" value="1"/>
</dbReference>
<dbReference type="PANTHER" id="PTHR47959:SF13">
    <property type="entry name" value="ATP-DEPENDENT RNA HELICASE RHLE"/>
    <property type="match status" value="1"/>
</dbReference>
<dbReference type="PROSITE" id="PS51195">
    <property type="entry name" value="Q_MOTIF"/>
    <property type="match status" value="1"/>
</dbReference>
<dbReference type="CDD" id="cd00268">
    <property type="entry name" value="DEADc"/>
    <property type="match status" value="1"/>
</dbReference>
<dbReference type="PROSITE" id="PS51194">
    <property type="entry name" value="HELICASE_CTER"/>
    <property type="match status" value="1"/>
</dbReference>
<dbReference type="PANTHER" id="PTHR47959">
    <property type="entry name" value="ATP-DEPENDENT RNA HELICASE RHLE-RELATED"/>
    <property type="match status" value="1"/>
</dbReference>